<dbReference type="HOGENOM" id="CLU_214788_0_0_9"/>
<accession>C4IGU2</accession>
<dbReference type="RefSeq" id="WP_003409873.1">
    <property type="nucleotide sequence ID" value="NZ_ACOM01000005.1"/>
</dbReference>
<evidence type="ECO:0000313" key="2">
    <source>
        <dbReference type="Proteomes" id="UP000003081"/>
    </source>
</evidence>
<name>C4IGU2_CLOBU</name>
<comment type="caution">
    <text evidence="1">The sequence shown here is derived from an EMBL/GenBank/DDBJ whole genome shotgun (WGS) entry which is preliminary data.</text>
</comment>
<evidence type="ECO:0000313" key="1">
    <source>
        <dbReference type="EMBL" id="EEP52930.1"/>
    </source>
</evidence>
<organism evidence="1 2">
    <name type="scientific">Clostridium butyricum E4 str. BoNT E BL5262</name>
    <dbReference type="NCBI Taxonomy" id="632245"/>
    <lineage>
        <taxon>Bacteria</taxon>
        <taxon>Bacillati</taxon>
        <taxon>Bacillota</taxon>
        <taxon>Clostridia</taxon>
        <taxon>Eubacteriales</taxon>
        <taxon>Clostridiaceae</taxon>
        <taxon>Clostridium</taxon>
    </lineage>
</organism>
<gene>
    <name evidence="1" type="ORF">CLP_2636</name>
</gene>
<dbReference type="Proteomes" id="UP000003081">
    <property type="component" value="Unassembled WGS sequence"/>
</dbReference>
<sequence>MGIILDIVDKVAPEAQELMEKQGLDLKEALKISFDKNGYMKKGRDESE</sequence>
<dbReference type="EMBL" id="ACOM01000005">
    <property type="protein sequence ID" value="EEP52930.1"/>
    <property type="molecule type" value="Genomic_DNA"/>
</dbReference>
<dbReference type="AlphaFoldDB" id="C4IGU2"/>
<proteinExistence type="predicted"/>
<keyword evidence="2" id="KW-1185">Reference proteome</keyword>
<reference evidence="1 2" key="1">
    <citation type="submission" date="2009-08" db="EMBL/GenBank/DDBJ databases">
        <authorList>
            <person name="Shrivastava S."/>
            <person name="Brinkac L.B."/>
            <person name="Brown J.L."/>
            <person name="Bruce D.B."/>
            <person name="Detter C."/>
            <person name="Green L.D."/>
            <person name="Munk C.A."/>
            <person name="Rogers Y.C."/>
            <person name="Tapia R."/>
            <person name="Sims D.R."/>
            <person name="Smith L.A."/>
            <person name="Smith T.J."/>
            <person name="Sutton G."/>
            <person name="Brettin T."/>
        </authorList>
    </citation>
    <scope>NUCLEOTIDE SEQUENCE [LARGE SCALE GENOMIC DNA]</scope>
    <source>
        <strain evidence="2">E4 str. BoNT E BL5262</strain>
    </source>
</reference>
<protein>
    <submittedName>
        <fullName evidence="1">Uncharacterized protein</fullName>
    </submittedName>
</protein>